<keyword evidence="1" id="KW-0378">Hydrolase</keyword>
<dbReference type="Gramene" id="mRNA:HanXRQr2_Chr15g0698271">
    <property type="protein sequence ID" value="mRNA:HanXRQr2_Chr15g0698271"/>
    <property type="gene ID" value="HanXRQr2_Chr15g0698271"/>
</dbReference>
<evidence type="ECO:0000313" key="1">
    <source>
        <dbReference type="EMBL" id="KAF5764973.1"/>
    </source>
</evidence>
<proteinExistence type="predicted"/>
<reference evidence="1" key="2">
    <citation type="submission" date="2020-06" db="EMBL/GenBank/DDBJ databases">
        <title>Helianthus annuus Genome sequencing and assembly Release 2.</title>
        <authorList>
            <person name="Gouzy J."/>
            <person name="Langlade N."/>
            <person name="Munos S."/>
        </authorList>
    </citation>
    <scope>NUCLEOTIDE SEQUENCE</scope>
    <source>
        <tissue evidence="1">Leaves</tissue>
    </source>
</reference>
<evidence type="ECO:0000313" key="2">
    <source>
        <dbReference type="Proteomes" id="UP000215914"/>
    </source>
</evidence>
<reference evidence="1" key="1">
    <citation type="journal article" date="2017" name="Nature">
        <title>The sunflower genome provides insights into oil metabolism, flowering and Asterid evolution.</title>
        <authorList>
            <person name="Badouin H."/>
            <person name="Gouzy J."/>
            <person name="Grassa C.J."/>
            <person name="Murat F."/>
            <person name="Staton S.E."/>
            <person name="Cottret L."/>
            <person name="Lelandais-Briere C."/>
            <person name="Owens G.L."/>
            <person name="Carrere S."/>
            <person name="Mayjonade B."/>
            <person name="Legrand L."/>
            <person name="Gill N."/>
            <person name="Kane N.C."/>
            <person name="Bowers J.E."/>
            <person name="Hubner S."/>
            <person name="Bellec A."/>
            <person name="Berard A."/>
            <person name="Berges H."/>
            <person name="Blanchet N."/>
            <person name="Boniface M.C."/>
            <person name="Brunel D."/>
            <person name="Catrice O."/>
            <person name="Chaidir N."/>
            <person name="Claudel C."/>
            <person name="Donnadieu C."/>
            <person name="Faraut T."/>
            <person name="Fievet G."/>
            <person name="Helmstetter N."/>
            <person name="King M."/>
            <person name="Knapp S.J."/>
            <person name="Lai Z."/>
            <person name="Le Paslier M.C."/>
            <person name="Lippi Y."/>
            <person name="Lorenzon L."/>
            <person name="Mandel J.R."/>
            <person name="Marage G."/>
            <person name="Marchand G."/>
            <person name="Marquand E."/>
            <person name="Bret-Mestries E."/>
            <person name="Morien E."/>
            <person name="Nambeesan S."/>
            <person name="Nguyen T."/>
            <person name="Pegot-Espagnet P."/>
            <person name="Pouilly N."/>
            <person name="Raftis F."/>
            <person name="Sallet E."/>
            <person name="Schiex T."/>
            <person name="Thomas J."/>
            <person name="Vandecasteele C."/>
            <person name="Vares D."/>
            <person name="Vear F."/>
            <person name="Vautrin S."/>
            <person name="Crespi M."/>
            <person name="Mangin B."/>
            <person name="Burke J.M."/>
            <person name="Salse J."/>
            <person name="Munos S."/>
            <person name="Vincourt P."/>
            <person name="Rieseberg L.H."/>
            <person name="Langlade N.B."/>
        </authorList>
    </citation>
    <scope>NUCLEOTIDE SEQUENCE</scope>
    <source>
        <tissue evidence="1">Leaves</tissue>
    </source>
</reference>
<protein>
    <submittedName>
        <fullName evidence="1">6-phosphofructo-2-kinase, Fructose-2,6-bisphosphate 2-phosphatase</fullName>
        <ecNumber evidence="1">2.7.1.105</ecNumber>
        <ecNumber evidence="1">3.1.3.46</ecNumber>
    </submittedName>
</protein>
<dbReference type="EC" id="3.1.3.46" evidence="1"/>
<name>A0A9K3E1G0_HELAN</name>
<gene>
    <name evidence="1" type="ORF">HanXRQr2_Chr15g0698271</name>
</gene>
<organism evidence="1 2">
    <name type="scientific">Helianthus annuus</name>
    <name type="common">Common sunflower</name>
    <dbReference type="NCBI Taxonomy" id="4232"/>
    <lineage>
        <taxon>Eukaryota</taxon>
        <taxon>Viridiplantae</taxon>
        <taxon>Streptophyta</taxon>
        <taxon>Embryophyta</taxon>
        <taxon>Tracheophyta</taxon>
        <taxon>Spermatophyta</taxon>
        <taxon>Magnoliopsida</taxon>
        <taxon>eudicotyledons</taxon>
        <taxon>Gunneridae</taxon>
        <taxon>Pentapetalae</taxon>
        <taxon>asterids</taxon>
        <taxon>campanulids</taxon>
        <taxon>Asterales</taxon>
        <taxon>Asteraceae</taxon>
        <taxon>Asteroideae</taxon>
        <taxon>Heliantheae alliance</taxon>
        <taxon>Heliantheae</taxon>
        <taxon>Helianthus</taxon>
    </lineage>
</organism>
<comment type="caution">
    <text evidence="1">The sequence shown here is derived from an EMBL/GenBank/DDBJ whole genome shotgun (WGS) entry which is preliminary data.</text>
</comment>
<dbReference type="Proteomes" id="UP000215914">
    <property type="component" value="Unassembled WGS sequence"/>
</dbReference>
<dbReference type="EMBL" id="MNCJ02000330">
    <property type="protein sequence ID" value="KAF5764973.1"/>
    <property type="molecule type" value="Genomic_DNA"/>
</dbReference>
<dbReference type="AlphaFoldDB" id="A0A9K3E1G0"/>
<dbReference type="GO" id="GO:0003873">
    <property type="term" value="F:6-phosphofructo-2-kinase activity"/>
    <property type="evidence" value="ECO:0007669"/>
    <property type="project" value="UniProtKB-EC"/>
</dbReference>
<keyword evidence="1" id="KW-0808">Transferase</keyword>
<sequence length="50" mass="5890">MMYEEIKKDMPEEYELEPVIIKLERQRAPVIVVCHEIPLHTIIEIQIGAT</sequence>
<dbReference type="GO" id="GO:0004331">
    <property type="term" value="F:fructose-2,6-bisphosphate 2-phosphatase activity"/>
    <property type="evidence" value="ECO:0007669"/>
    <property type="project" value="UniProtKB-EC"/>
</dbReference>
<dbReference type="EC" id="2.7.1.105" evidence="1"/>
<accession>A0A9K3E1G0</accession>
<keyword evidence="2" id="KW-1185">Reference proteome</keyword>
<dbReference type="PIRSF" id="PIRSF000709">
    <property type="entry name" value="6PFK_2-Ptase"/>
    <property type="match status" value="1"/>
</dbReference>